<dbReference type="InterPro" id="IPR001789">
    <property type="entry name" value="Sig_transdc_resp-reg_receiver"/>
</dbReference>
<dbReference type="Gene3D" id="1.10.10.60">
    <property type="entry name" value="Homeodomain-like"/>
    <property type="match status" value="1"/>
</dbReference>
<dbReference type="Gene3D" id="3.40.50.300">
    <property type="entry name" value="P-loop containing nucleotide triphosphate hydrolases"/>
    <property type="match status" value="1"/>
</dbReference>
<dbReference type="FunFam" id="1.10.10.60:FF:000530">
    <property type="entry name" value="Sigma-54-dependent transcriptional response regulator PilR"/>
    <property type="match status" value="1"/>
</dbReference>
<dbReference type="InterPro" id="IPR025662">
    <property type="entry name" value="Sigma_54_int_dom_ATP-bd_1"/>
</dbReference>
<proteinExistence type="predicted"/>
<reference evidence="9 10" key="1">
    <citation type="submission" date="2019-05" db="EMBL/GenBank/DDBJ databases">
        <authorList>
            <person name="Moore K."/>
            <person name="O'Neill P."/>
            <person name="Farbos A."/>
            <person name="Studholme D.J."/>
        </authorList>
    </citation>
    <scope>NUCLEOTIDE SEQUENCE [LARGE SCALE GENOMIC DNA]</scope>
    <source>
        <strain evidence="9 10">DSM 9128</strain>
    </source>
</reference>
<keyword evidence="2" id="KW-0067">ATP-binding</keyword>
<evidence type="ECO:0000256" key="6">
    <source>
        <dbReference type="PROSITE-ProRule" id="PRU00169"/>
    </source>
</evidence>
<dbReference type="Gene3D" id="1.10.8.60">
    <property type="match status" value="1"/>
</dbReference>
<keyword evidence="4" id="KW-0238">DNA-binding</keyword>
<dbReference type="GO" id="GO:0005524">
    <property type="term" value="F:ATP binding"/>
    <property type="evidence" value="ECO:0007669"/>
    <property type="project" value="UniProtKB-KW"/>
</dbReference>
<dbReference type="InterPro" id="IPR058031">
    <property type="entry name" value="AAA_lid_NorR"/>
</dbReference>
<sequence length="445" mass="49617">MSRQKALIVDDEPDIRELLEITLGRMKLDTRSARNVKEARDFLAREPFDFCLTDMRLPDGTGLDLVQYIQQRHPQMPVAMITAFGSLDTAVQALKAGAFDFLTKPVDLARLRELVNSALRLRSPEAEEAPVDSRLLGDSPPMRTLRNQVAKLARSQAPVYISGESGSGKELVARLIHEQGPRETQTFVPVNCGAIPSELMESEFFGHKKGSFTGAVEDKLGLFQAANGGTLFLDEVADLPLPMQVKLLRVIQEKAVRAVGGQQEVAVDVRVLCATHKDLAAEVAAGRFRQDLYYRLNVIELRVPPLRERREDIPLLTDRVLKRLAGDNGLAAAAVSADALEKLKSYRFPGNVRELENMLERAYTLCEDDVIQPHDLRLAETSTADGGGDASLAQIDNLEDYLEDIERKLIMQALEETRWNRTAAAQRLGLTFRSMRYRLKKLGID</sequence>
<evidence type="ECO:0000259" key="8">
    <source>
        <dbReference type="PROSITE" id="PS50110"/>
    </source>
</evidence>
<feature type="modified residue" description="4-aspartylphosphate" evidence="6">
    <location>
        <position position="54"/>
    </location>
</feature>
<keyword evidence="1" id="KW-0547">Nucleotide-binding</keyword>
<dbReference type="InterPro" id="IPR002078">
    <property type="entry name" value="Sigma_54_int"/>
</dbReference>
<dbReference type="InterPro" id="IPR009057">
    <property type="entry name" value="Homeodomain-like_sf"/>
</dbReference>
<dbReference type="PROSITE" id="PS50110">
    <property type="entry name" value="RESPONSE_REGULATORY"/>
    <property type="match status" value="1"/>
</dbReference>
<keyword evidence="3" id="KW-0805">Transcription regulation</keyword>
<name>A0A5R9AJ06_PSENT</name>
<dbReference type="Pfam" id="PF02954">
    <property type="entry name" value="HTH_8"/>
    <property type="match status" value="1"/>
</dbReference>
<dbReference type="PROSITE" id="PS50045">
    <property type="entry name" value="SIGMA54_INTERACT_4"/>
    <property type="match status" value="1"/>
</dbReference>
<dbReference type="PROSITE" id="PS00675">
    <property type="entry name" value="SIGMA54_INTERACT_1"/>
    <property type="match status" value="1"/>
</dbReference>
<comment type="caution">
    <text evidence="9">The sequence shown here is derived from an EMBL/GenBank/DDBJ whole genome shotgun (WGS) entry which is preliminary data.</text>
</comment>
<dbReference type="PANTHER" id="PTHR32071">
    <property type="entry name" value="TRANSCRIPTIONAL REGULATORY PROTEIN"/>
    <property type="match status" value="1"/>
</dbReference>
<dbReference type="SMART" id="SM00382">
    <property type="entry name" value="AAA"/>
    <property type="match status" value="1"/>
</dbReference>
<evidence type="ECO:0000313" key="9">
    <source>
        <dbReference type="EMBL" id="TLP77836.1"/>
    </source>
</evidence>
<dbReference type="FunFam" id="3.40.50.300:FF:000006">
    <property type="entry name" value="DNA-binding transcriptional regulator NtrC"/>
    <property type="match status" value="1"/>
</dbReference>
<dbReference type="SUPFAM" id="SSF46689">
    <property type="entry name" value="Homeodomain-like"/>
    <property type="match status" value="1"/>
</dbReference>
<dbReference type="PRINTS" id="PR01590">
    <property type="entry name" value="HTHFIS"/>
</dbReference>
<organism evidence="9 10">
    <name type="scientific">Pseudomonas nitroreducens</name>
    <dbReference type="NCBI Taxonomy" id="46680"/>
    <lineage>
        <taxon>Bacteria</taxon>
        <taxon>Pseudomonadati</taxon>
        <taxon>Pseudomonadota</taxon>
        <taxon>Gammaproteobacteria</taxon>
        <taxon>Pseudomonadales</taxon>
        <taxon>Pseudomonadaceae</taxon>
        <taxon>Pseudomonas</taxon>
    </lineage>
</organism>
<dbReference type="SUPFAM" id="SSF52540">
    <property type="entry name" value="P-loop containing nucleoside triphosphate hydrolases"/>
    <property type="match status" value="1"/>
</dbReference>
<dbReference type="EMBL" id="VASG01000001">
    <property type="protein sequence ID" value="TLP77836.1"/>
    <property type="molecule type" value="Genomic_DNA"/>
</dbReference>
<reference evidence="10" key="2">
    <citation type="submission" date="2019-06" db="EMBL/GenBank/DDBJ databases">
        <title>AzeR, a transcriptional regulator that responds to azelaic acid in Pseudomonas nitroreducens.</title>
        <authorList>
            <person name="Bez C."/>
            <person name="Javvadi S.G."/>
            <person name="Bertani I."/>
            <person name="Devescovi G."/>
            <person name="Studholme D.J."/>
            <person name="Geller A."/>
            <person name="Levy A."/>
            <person name="Venturi V."/>
        </authorList>
    </citation>
    <scope>NUCLEOTIDE SEQUENCE [LARGE SCALE GENOMIC DNA]</scope>
    <source>
        <strain evidence="10">DSM 9128</strain>
    </source>
</reference>
<dbReference type="InterPro" id="IPR025944">
    <property type="entry name" value="Sigma_54_int_dom_CS"/>
</dbReference>
<dbReference type="CDD" id="cd00009">
    <property type="entry name" value="AAA"/>
    <property type="match status" value="1"/>
</dbReference>
<evidence type="ECO:0000256" key="5">
    <source>
        <dbReference type="ARBA" id="ARBA00023163"/>
    </source>
</evidence>
<dbReference type="Pfam" id="PF00072">
    <property type="entry name" value="Response_reg"/>
    <property type="match status" value="1"/>
</dbReference>
<dbReference type="GO" id="GO:0000160">
    <property type="term" value="P:phosphorelay signal transduction system"/>
    <property type="evidence" value="ECO:0007669"/>
    <property type="project" value="InterPro"/>
</dbReference>
<evidence type="ECO:0000313" key="10">
    <source>
        <dbReference type="Proteomes" id="UP000307510"/>
    </source>
</evidence>
<dbReference type="GO" id="GO:0006355">
    <property type="term" value="P:regulation of DNA-templated transcription"/>
    <property type="evidence" value="ECO:0007669"/>
    <property type="project" value="InterPro"/>
</dbReference>
<dbReference type="InterPro" id="IPR011006">
    <property type="entry name" value="CheY-like_superfamily"/>
</dbReference>
<dbReference type="Pfam" id="PF25601">
    <property type="entry name" value="AAA_lid_14"/>
    <property type="match status" value="1"/>
</dbReference>
<dbReference type="CDD" id="cd19926">
    <property type="entry name" value="REC_PilR"/>
    <property type="match status" value="1"/>
</dbReference>
<dbReference type="SMART" id="SM00448">
    <property type="entry name" value="REC"/>
    <property type="match status" value="1"/>
</dbReference>
<dbReference type="RefSeq" id="WP_138212185.1">
    <property type="nucleotide sequence ID" value="NZ_VASG01000001.1"/>
</dbReference>
<dbReference type="InterPro" id="IPR002197">
    <property type="entry name" value="HTH_Fis"/>
</dbReference>
<feature type="domain" description="Sigma-54 factor interaction" evidence="7">
    <location>
        <begin position="135"/>
        <end position="364"/>
    </location>
</feature>
<keyword evidence="5" id="KW-0804">Transcription</keyword>
<dbReference type="Gene3D" id="3.40.50.2300">
    <property type="match status" value="1"/>
</dbReference>
<evidence type="ECO:0000256" key="1">
    <source>
        <dbReference type="ARBA" id="ARBA00022741"/>
    </source>
</evidence>
<evidence type="ECO:0000256" key="4">
    <source>
        <dbReference type="ARBA" id="ARBA00023125"/>
    </source>
</evidence>
<evidence type="ECO:0000259" key="7">
    <source>
        <dbReference type="PROSITE" id="PS50045"/>
    </source>
</evidence>
<dbReference type="InterPro" id="IPR003593">
    <property type="entry name" value="AAA+_ATPase"/>
</dbReference>
<dbReference type="GO" id="GO:0043565">
    <property type="term" value="F:sequence-specific DNA binding"/>
    <property type="evidence" value="ECO:0007669"/>
    <property type="project" value="InterPro"/>
</dbReference>
<dbReference type="PROSITE" id="PS00676">
    <property type="entry name" value="SIGMA54_INTERACT_2"/>
    <property type="match status" value="1"/>
</dbReference>
<evidence type="ECO:0000256" key="3">
    <source>
        <dbReference type="ARBA" id="ARBA00023015"/>
    </source>
</evidence>
<dbReference type="SUPFAM" id="SSF52172">
    <property type="entry name" value="CheY-like"/>
    <property type="match status" value="1"/>
</dbReference>
<keyword evidence="6" id="KW-0597">Phosphoprotein</keyword>
<feature type="domain" description="Response regulatory" evidence="8">
    <location>
        <begin position="5"/>
        <end position="119"/>
    </location>
</feature>
<dbReference type="Pfam" id="PF00158">
    <property type="entry name" value="Sigma54_activat"/>
    <property type="match status" value="1"/>
</dbReference>
<dbReference type="AlphaFoldDB" id="A0A5R9AJ06"/>
<dbReference type="InterPro" id="IPR025943">
    <property type="entry name" value="Sigma_54_int_dom_ATP-bd_2"/>
</dbReference>
<protein>
    <submittedName>
        <fullName evidence="9">Sigma-54-dependent Fis family transcriptional regulator</fullName>
    </submittedName>
</protein>
<dbReference type="PROSITE" id="PS00688">
    <property type="entry name" value="SIGMA54_INTERACT_3"/>
    <property type="match status" value="1"/>
</dbReference>
<dbReference type="Proteomes" id="UP000307510">
    <property type="component" value="Unassembled WGS sequence"/>
</dbReference>
<evidence type="ECO:0000256" key="2">
    <source>
        <dbReference type="ARBA" id="ARBA00022840"/>
    </source>
</evidence>
<accession>A0A5R9AJ06</accession>
<dbReference type="InterPro" id="IPR027417">
    <property type="entry name" value="P-loop_NTPase"/>
</dbReference>
<gene>
    <name evidence="9" type="ORF">FEA48_01180</name>
</gene>
<dbReference type="PANTHER" id="PTHR32071:SF100">
    <property type="entry name" value="RESPONSE REGULATOR PROTEIN PILR"/>
    <property type="match status" value="1"/>
</dbReference>